<gene>
    <name evidence="1" type="ORF">CLORY_08120</name>
</gene>
<proteinExistence type="predicted"/>
<comment type="caution">
    <text evidence="1">The sequence shown here is derived from an EMBL/GenBank/DDBJ whole genome shotgun (WGS) entry which is preliminary data.</text>
</comment>
<evidence type="ECO:0000313" key="1">
    <source>
        <dbReference type="EMBL" id="OPJ63940.1"/>
    </source>
</evidence>
<name>A0A1V4IVT4_9CLOT</name>
<dbReference type="AlphaFoldDB" id="A0A1V4IVT4"/>
<dbReference type="Proteomes" id="UP000190080">
    <property type="component" value="Unassembled WGS sequence"/>
</dbReference>
<dbReference type="STRING" id="1450648.CLORY_08120"/>
<accession>A0A1V4IVT4</accession>
<dbReference type="EMBL" id="MZGV01000006">
    <property type="protein sequence ID" value="OPJ63940.1"/>
    <property type="molecule type" value="Genomic_DNA"/>
</dbReference>
<sequence>MMRRKYFQKFSLKVLNEKKCDYTRLIEVVKED</sequence>
<protein>
    <submittedName>
        <fullName evidence="1">Uncharacterized protein</fullName>
    </submittedName>
</protein>
<keyword evidence="2" id="KW-1185">Reference proteome</keyword>
<organism evidence="1 2">
    <name type="scientific">Clostridium oryzae</name>
    <dbReference type="NCBI Taxonomy" id="1450648"/>
    <lineage>
        <taxon>Bacteria</taxon>
        <taxon>Bacillati</taxon>
        <taxon>Bacillota</taxon>
        <taxon>Clostridia</taxon>
        <taxon>Eubacteriales</taxon>
        <taxon>Clostridiaceae</taxon>
        <taxon>Clostridium</taxon>
    </lineage>
</organism>
<reference evidence="1 2" key="1">
    <citation type="submission" date="2017-03" db="EMBL/GenBank/DDBJ databases">
        <title>Genome sequence of Clostridium oryzae DSM 28571.</title>
        <authorList>
            <person name="Poehlein A."/>
            <person name="Daniel R."/>
        </authorList>
    </citation>
    <scope>NUCLEOTIDE SEQUENCE [LARGE SCALE GENOMIC DNA]</scope>
    <source>
        <strain evidence="1 2">DSM 28571</strain>
    </source>
</reference>
<evidence type="ECO:0000313" key="2">
    <source>
        <dbReference type="Proteomes" id="UP000190080"/>
    </source>
</evidence>